<dbReference type="GO" id="GO:0032259">
    <property type="term" value="P:methylation"/>
    <property type="evidence" value="ECO:0007669"/>
    <property type="project" value="UniProtKB-KW"/>
</dbReference>
<name>A0A9D7FKH4_9RHOO</name>
<accession>A0A9D7FKH4</accession>
<reference evidence="1" key="1">
    <citation type="submission" date="2020-10" db="EMBL/GenBank/DDBJ databases">
        <title>Connecting structure to function with the recovery of over 1000 high-quality activated sludge metagenome-assembled genomes encoding full-length rRNA genes using long-read sequencing.</title>
        <authorList>
            <person name="Singleton C.M."/>
            <person name="Petriglieri F."/>
            <person name="Kristensen J.M."/>
            <person name="Kirkegaard R.H."/>
            <person name="Michaelsen T.Y."/>
            <person name="Andersen M.H."/>
            <person name="Karst S.M."/>
            <person name="Dueholm M.S."/>
            <person name="Nielsen P.H."/>
            <person name="Albertsen M."/>
        </authorList>
    </citation>
    <scope>NUCLEOTIDE SEQUENCE</scope>
    <source>
        <strain evidence="1">EsbW_18-Q3-R4-48_MAXAC.044</strain>
    </source>
</reference>
<dbReference type="Gene3D" id="3.40.50.150">
    <property type="entry name" value="Vaccinia Virus protein VP39"/>
    <property type="match status" value="1"/>
</dbReference>
<keyword evidence="1" id="KW-0689">Ribosomal protein</keyword>
<dbReference type="GO" id="GO:0005840">
    <property type="term" value="C:ribosome"/>
    <property type="evidence" value="ECO:0007669"/>
    <property type="project" value="UniProtKB-KW"/>
</dbReference>
<dbReference type="Pfam" id="PF06325">
    <property type="entry name" value="PrmA"/>
    <property type="match status" value="1"/>
</dbReference>
<evidence type="ECO:0000313" key="2">
    <source>
        <dbReference type="Proteomes" id="UP000886602"/>
    </source>
</evidence>
<gene>
    <name evidence="1" type="ORF">IPJ48_10695</name>
</gene>
<evidence type="ECO:0000313" key="1">
    <source>
        <dbReference type="EMBL" id="MBK7423521.1"/>
    </source>
</evidence>
<keyword evidence="1" id="KW-0489">Methyltransferase</keyword>
<dbReference type="SUPFAM" id="SSF53335">
    <property type="entry name" value="S-adenosyl-L-methionine-dependent methyltransferases"/>
    <property type="match status" value="1"/>
</dbReference>
<protein>
    <submittedName>
        <fullName evidence="1">50S ribosomal protein L11 methyltransferase</fullName>
    </submittedName>
</protein>
<comment type="caution">
    <text evidence="1">The sequence shown here is derived from an EMBL/GenBank/DDBJ whole genome shotgun (WGS) entry which is preliminary data.</text>
</comment>
<dbReference type="InterPro" id="IPR029063">
    <property type="entry name" value="SAM-dependent_MTases_sf"/>
</dbReference>
<dbReference type="EMBL" id="JADJNC010000015">
    <property type="protein sequence ID" value="MBK7423521.1"/>
    <property type="molecule type" value="Genomic_DNA"/>
</dbReference>
<sequence length="228" mass="24239">MPQVPSFPDRSTRDIVIVALEAARQSGRSSPLDLLFMDGFALSTVTERESIGDTLNALIAANLVAVDGQQVSAMVRLQYYAGCYFASDRPELHQARYADFVLGVGLSTRNFAEMIPLRPGSSVLDLGCGCGLLAVLSAALAAEVMEVDINPRALAFTRFNAELNVFPQIEMPLAICTLPCTLGASMSFSPMLRMSSLLRRPTAIGTVAPASASVLPARHPHCSLPAAA</sequence>
<organism evidence="1 2">
    <name type="scientific">Candidatus Propionivibrio dominans</name>
    <dbReference type="NCBI Taxonomy" id="2954373"/>
    <lineage>
        <taxon>Bacteria</taxon>
        <taxon>Pseudomonadati</taxon>
        <taxon>Pseudomonadota</taxon>
        <taxon>Betaproteobacteria</taxon>
        <taxon>Rhodocyclales</taxon>
        <taxon>Rhodocyclaceae</taxon>
        <taxon>Propionivibrio</taxon>
    </lineage>
</organism>
<keyword evidence="1" id="KW-0687">Ribonucleoprotein</keyword>
<keyword evidence="1" id="KW-0808">Transferase</keyword>
<proteinExistence type="predicted"/>
<dbReference type="GO" id="GO:0008168">
    <property type="term" value="F:methyltransferase activity"/>
    <property type="evidence" value="ECO:0007669"/>
    <property type="project" value="UniProtKB-KW"/>
</dbReference>
<dbReference type="AlphaFoldDB" id="A0A9D7FKH4"/>
<dbReference type="Proteomes" id="UP000886602">
    <property type="component" value="Unassembled WGS sequence"/>
</dbReference>